<dbReference type="EC" id="2.7.13.3" evidence="4"/>
<evidence type="ECO:0000256" key="16">
    <source>
        <dbReference type="SAM" id="Phobius"/>
    </source>
</evidence>
<keyword evidence="16" id="KW-0812">Transmembrane</keyword>
<accession>A0ABY1Q596</accession>
<evidence type="ECO:0000256" key="3">
    <source>
        <dbReference type="ARBA" id="ARBA00004496"/>
    </source>
</evidence>
<dbReference type="InterPro" id="IPR050482">
    <property type="entry name" value="Sensor_HK_TwoCompSys"/>
</dbReference>
<evidence type="ECO:0000256" key="4">
    <source>
        <dbReference type="ARBA" id="ARBA00012438"/>
    </source>
</evidence>
<evidence type="ECO:0000256" key="7">
    <source>
        <dbReference type="ARBA" id="ARBA00022490"/>
    </source>
</evidence>
<keyword evidence="9" id="KW-0479">Metal-binding</keyword>
<dbReference type="CDD" id="cd16917">
    <property type="entry name" value="HATPase_UhpB-NarQ-NarX-like"/>
    <property type="match status" value="1"/>
</dbReference>
<evidence type="ECO:0000313" key="18">
    <source>
        <dbReference type="EMBL" id="SMP58255.1"/>
    </source>
</evidence>
<dbReference type="Pfam" id="PF02518">
    <property type="entry name" value="HATPase_c"/>
    <property type="match status" value="1"/>
</dbReference>
<dbReference type="Gene3D" id="1.20.5.1930">
    <property type="match status" value="1"/>
</dbReference>
<keyword evidence="12" id="KW-0902">Two-component regulatory system</keyword>
<keyword evidence="7" id="KW-0963">Cytoplasm</keyword>
<keyword evidence="8" id="KW-0808">Transferase</keyword>
<evidence type="ECO:0000256" key="9">
    <source>
        <dbReference type="ARBA" id="ARBA00022723"/>
    </source>
</evidence>
<reference evidence="18 19" key="1">
    <citation type="submission" date="2017-05" db="EMBL/GenBank/DDBJ databases">
        <authorList>
            <person name="Varghese N."/>
            <person name="Submissions S."/>
        </authorList>
    </citation>
    <scope>NUCLEOTIDE SEQUENCE [LARGE SCALE GENOMIC DNA]</scope>
    <source>
        <strain evidence="18 19">DSM 26001</strain>
    </source>
</reference>
<evidence type="ECO:0000256" key="2">
    <source>
        <dbReference type="ARBA" id="ARBA00001966"/>
    </source>
</evidence>
<dbReference type="GO" id="GO:0016301">
    <property type="term" value="F:kinase activity"/>
    <property type="evidence" value="ECO:0007669"/>
    <property type="project" value="UniProtKB-KW"/>
</dbReference>
<dbReference type="Pfam" id="PF07730">
    <property type="entry name" value="HisKA_3"/>
    <property type="match status" value="1"/>
</dbReference>
<comment type="function">
    <text evidence="14">Member of the two-component regulatory system NreB/NreC involved in the control of dissimilatory nitrate/nitrite reduction in response to oxygen. NreB functions as a direct oxygen sensor histidine kinase which is autophosphorylated, in the absence of oxygen, probably at the conserved histidine residue, and transfers its phosphate group probably to a conserved aspartate residue of NreC. NreB/NreC activates the expression of the nitrate (narGHJI) and nitrite (nir) reductase operons, as well as the putative nitrate transporter gene narT.</text>
</comment>
<dbReference type="PANTHER" id="PTHR24421:SF59">
    <property type="entry name" value="OXYGEN SENSOR HISTIDINE KINASE NREB"/>
    <property type="match status" value="1"/>
</dbReference>
<comment type="subcellular location">
    <subcellularLocation>
        <location evidence="3">Cytoplasm</location>
    </subcellularLocation>
</comment>
<dbReference type="SUPFAM" id="SSF55874">
    <property type="entry name" value="ATPase domain of HSP90 chaperone/DNA topoisomerase II/histidine kinase"/>
    <property type="match status" value="1"/>
</dbReference>
<sequence>MSFETTRQMERSMASLTAFQRLAMDAIRAEVAGLHYLADGRTEYLAEARSALAAMQSTLDAAGAGALHDDPHQQHLDAVGDMGDIIAGYLALARARPGGMQGAATLPSGLRQMAADMVASELAGLAELRRKHAAWERRAYLGLGAAVAILATSLLFMAGSWRQARALPHLQERERAAELESANRLLTAENDERLRAQEALAASREALRKLYARQESVREQERKHMAREVHDGLGQDLYALKIAIAQLDRHAGKRNAPLQQGIAQALAQMDGLIASVRAVIYHLRPEVLDLGLIPAARWQVREFEKRSGIRCNFTCAATHCALPEDTAMALFRILQEALTNAMRHAGATEVSVTISRAPNALILRIADNGRGFTPCAETGESGLGLSGMRERALGVGGDFNLASAPGRGTALTVSVPLDPA</sequence>
<dbReference type="PROSITE" id="PS50109">
    <property type="entry name" value="HIS_KIN"/>
    <property type="match status" value="1"/>
</dbReference>
<keyword evidence="16" id="KW-0472">Membrane</keyword>
<evidence type="ECO:0000256" key="6">
    <source>
        <dbReference type="ARBA" id="ARBA00022485"/>
    </source>
</evidence>
<feature type="transmembrane region" description="Helical" evidence="16">
    <location>
        <begin position="139"/>
        <end position="161"/>
    </location>
</feature>
<dbReference type="SMART" id="SM00387">
    <property type="entry name" value="HATPase_c"/>
    <property type="match status" value="1"/>
</dbReference>
<name>A0ABY1Q596_9BURK</name>
<dbReference type="PANTHER" id="PTHR24421">
    <property type="entry name" value="NITRATE/NITRITE SENSOR PROTEIN NARX-RELATED"/>
    <property type="match status" value="1"/>
</dbReference>
<evidence type="ECO:0000259" key="17">
    <source>
        <dbReference type="PROSITE" id="PS50109"/>
    </source>
</evidence>
<keyword evidence="10 18" id="KW-0418">Kinase</keyword>
<evidence type="ECO:0000256" key="15">
    <source>
        <dbReference type="ARBA" id="ARBA00030800"/>
    </source>
</evidence>
<evidence type="ECO:0000256" key="11">
    <source>
        <dbReference type="ARBA" id="ARBA00023004"/>
    </source>
</evidence>
<dbReference type="InterPro" id="IPR011712">
    <property type="entry name" value="Sig_transdc_His_kin_sub3_dim/P"/>
</dbReference>
<proteinExistence type="predicted"/>
<dbReference type="InterPro" id="IPR036890">
    <property type="entry name" value="HATPase_C_sf"/>
</dbReference>
<evidence type="ECO:0000256" key="5">
    <source>
        <dbReference type="ARBA" id="ARBA00017322"/>
    </source>
</evidence>
<dbReference type="PRINTS" id="PR00344">
    <property type="entry name" value="BCTRLSENSOR"/>
</dbReference>
<evidence type="ECO:0000313" key="19">
    <source>
        <dbReference type="Proteomes" id="UP001158049"/>
    </source>
</evidence>
<comment type="catalytic activity">
    <reaction evidence="1">
        <text>ATP + protein L-histidine = ADP + protein N-phospho-L-histidine.</text>
        <dbReference type="EC" id="2.7.13.3"/>
    </reaction>
</comment>
<dbReference type="InterPro" id="IPR005467">
    <property type="entry name" value="His_kinase_dom"/>
</dbReference>
<gene>
    <name evidence="18" type="ORF">SAMN06295970_105230</name>
</gene>
<evidence type="ECO:0000256" key="1">
    <source>
        <dbReference type="ARBA" id="ARBA00000085"/>
    </source>
</evidence>
<dbReference type="InterPro" id="IPR003594">
    <property type="entry name" value="HATPase_dom"/>
</dbReference>
<evidence type="ECO:0000256" key="14">
    <source>
        <dbReference type="ARBA" id="ARBA00024827"/>
    </source>
</evidence>
<keyword evidence="19" id="KW-1185">Reference proteome</keyword>
<comment type="cofactor">
    <cofactor evidence="2">
        <name>[4Fe-4S] cluster</name>
        <dbReference type="ChEBI" id="CHEBI:49883"/>
    </cofactor>
</comment>
<dbReference type="EMBL" id="FXUL01000005">
    <property type="protein sequence ID" value="SMP58255.1"/>
    <property type="molecule type" value="Genomic_DNA"/>
</dbReference>
<organism evidence="18 19">
    <name type="scientific">Noviherbaspirillum suwonense</name>
    <dbReference type="NCBI Taxonomy" id="1224511"/>
    <lineage>
        <taxon>Bacteria</taxon>
        <taxon>Pseudomonadati</taxon>
        <taxon>Pseudomonadota</taxon>
        <taxon>Betaproteobacteria</taxon>
        <taxon>Burkholderiales</taxon>
        <taxon>Oxalobacteraceae</taxon>
        <taxon>Noviherbaspirillum</taxon>
    </lineage>
</organism>
<evidence type="ECO:0000256" key="13">
    <source>
        <dbReference type="ARBA" id="ARBA00023014"/>
    </source>
</evidence>
<feature type="domain" description="Histidine kinase" evidence="17">
    <location>
        <begin position="330"/>
        <end position="419"/>
    </location>
</feature>
<dbReference type="Proteomes" id="UP001158049">
    <property type="component" value="Unassembled WGS sequence"/>
</dbReference>
<evidence type="ECO:0000256" key="8">
    <source>
        <dbReference type="ARBA" id="ARBA00022679"/>
    </source>
</evidence>
<dbReference type="InterPro" id="IPR004358">
    <property type="entry name" value="Sig_transdc_His_kin-like_C"/>
</dbReference>
<protein>
    <recommendedName>
        <fullName evidence="5">Oxygen sensor histidine kinase NreB</fullName>
        <ecNumber evidence="4">2.7.13.3</ecNumber>
    </recommendedName>
    <alternativeName>
        <fullName evidence="15">Nitrogen regulation protein B</fullName>
    </alternativeName>
</protein>
<evidence type="ECO:0000256" key="12">
    <source>
        <dbReference type="ARBA" id="ARBA00023012"/>
    </source>
</evidence>
<dbReference type="Gene3D" id="3.30.565.10">
    <property type="entry name" value="Histidine kinase-like ATPase, C-terminal domain"/>
    <property type="match status" value="1"/>
</dbReference>
<keyword evidence="13" id="KW-0411">Iron-sulfur</keyword>
<evidence type="ECO:0000256" key="10">
    <source>
        <dbReference type="ARBA" id="ARBA00022777"/>
    </source>
</evidence>
<keyword evidence="6" id="KW-0004">4Fe-4S</keyword>
<comment type="caution">
    <text evidence="18">The sequence shown here is derived from an EMBL/GenBank/DDBJ whole genome shotgun (WGS) entry which is preliminary data.</text>
</comment>
<keyword evidence="11" id="KW-0408">Iron</keyword>
<keyword evidence="16" id="KW-1133">Transmembrane helix</keyword>